<feature type="region of interest" description="Disordered" evidence="1">
    <location>
        <begin position="401"/>
        <end position="428"/>
    </location>
</feature>
<protein>
    <recommendedName>
        <fullName evidence="4">Trehalase</fullName>
    </recommendedName>
</protein>
<dbReference type="Gene3D" id="1.50.10.10">
    <property type="match status" value="1"/>
</dbReference>
<dbReference type="Proteomes" id="UP000295818">
    <property type="component" value="Unassembled WGS sequence"/>
</dbReference>
<name>A0ABY2BSY8_9ACTN</name>
<dbReference type="InterPro" id="IPR008928">
    <property type="entry name" value="6-hairpin_glycosidase_sf"/>
</dbReference>
<comment type="caution">
    <text evidence="2">The sequence shown here is derived from an EMBL/GenBank/DDBJ whole genome shotgun (WGS) entry which is preliminary data.</text>
</comment>
<dbReference type="RefSeq" id="WP_132187922.1">
    <property type="nucleotide sequence ID" value="NZ_SLWM01000002.1"/>
</dbReference>
<reference evidence="2 3" key="1">
    <citation type="journal article" date="2015" name="Stand. Genomic Sci.">
        <title>Genomic Encyclopedia of Bacterial and Archaeal Type Strains, Phase III: the genomes of soil and plant-associated and newly described type strains.</title>
        <authorList>
            <person name="Whitman W.B."/>
            <person name="Woyke T."/>
            <person name="Klenk H.P."/>
            <person name="Zhou Y."/>
            <person name="Lilburn T.G."/>
            <person name="Beck B.J."/>
            <person name="De Vos P."/>
            <person name="Vandamme P."/>
            <person name="Eisen J.A."/>
            <person name="Garrity G."/>
            <person name="Hugenholtz P."/>
            <person name="Kyrpides N.C."/>
        </authorList>
    </citation>
    <scope>NUCLEOTIDE SEQUENCE [LARGE SCALE GENOMIC DNA]</scope>
    <source>
        <strain evidence="2 3">VKM Ac-2538</strain>
    </source>
</reference>
<dbReference type="InterPro" id="IPR012341">
    <property type="entry name" value="6hp_glycosidase-like_sf"/>
</dbReference>
<organism evidence="2 3">
    <name type="scientific">Kribbella orskensis</name>
    <dbReference type="NCBI Taxonomy" id="2512216"/>
    <lineage>
        <taxon>Bacteria</taxon>
        <taxon>Bacillati</taxon>
        <taxon>Actinomycetota</taxon>
        <taxon>Actinomycetes</taxon>
        <taxon>Propionibacteriales</taxon>
        <taxon>Kribbellaceae</taxon>
        <taxon>Kribbella</taxon>
    </lineage>
</organism>
<sequence length="428" mass="47928">MSDLLVTSDNPYVEDAFGWARKRALDWVQTAAAPGNLPSYWAGYPSRPMFYSRDVCHQAIGAHLLGLDAENFAMFRHFARSATAARKWYPLWAFQFDGRPAALDYHGDDHFVREIPAVFDLTYRSLGQYDWTGDRHWIDDPDLSAYYLRSVSDFVAAHDTDGDGIPEAPATGDIFDGAASYNEHPERPLTVAADGLALHCAALDALARHHGDSYRTTARSIRERFLTTWWDEESGSFARGRVKDRTLDFGWGLETSWLVPMLGLSGTGERNERFLDYIEEQLELSPPPNIEAFTYLPEVFFRHRRDESAWRWLRHIIDSRDDYPEISFTVVQHLVAGLLGLEPDAASASLTIDSHLPAEISWLKADHVRVGDWDLAITQEGRHTTEIAVLSGPGPLTVTVGPAGTSTSTRTLEPGQTARVSPHTKDPS</sequence>
<proteinExistence type="predicted"/>
<evidence type="ECO:0000313" key="2">
    <source>
        <dbReference type="EMBL" id="TCO29734.1"/>
    </source>
</evidence>
<evidence type="ECO:0008006" key="4">
    <source>
        <dbReference type="Google" id="ProtNLM"/>
    </source>
</evidence>
<evidence type="ECO:0000313" key="3">
    <source>
        <dbReference type="Proteomes" id="UP000295818"/>
    </source>
</evidence>
<dbReference type="EMBL" id="SLWM01000002">
    <property type="protein sequence ID" value="TCO29734.1"/>
    <property type="molecule type" value="Genomic_DNA"/>
</dbReference>
<accession>A0ABY2BSY8</accession>
<evidence type="ECO:0000256" key="1">
    <source>
        <dbReference type="SAM" id="MobiDB-lite"/>
    </source>
</evidence>
<dbReference type="SUPFAM" id="SSF48208">
    <property type="entry name" value="Six-hairpin glycosidases"/>
    <property type="match status" value="1"/>
</dbReference>
<keyword evidence="3" id="KW-1185">Reference proteome</keyword>
<gene>
    <name evidence="2" type="ORF">EV644_102454</name>
</gene>